<sequence>MKNGKREGKEGVSREGGKERGSLGGCSCIKKEGEGQGRERKEAGDRRKGTTQGRESENQRWSETPHVGVTGGVVVARPADGDLSSFKALAAGGFDDYDYGTGALCPWRKEATRLCNIGWPCSFEVYFGKEPGVRECVRYGSRRWQQTSARANKGKSKAPSAPYSKWKEAAPILGVDSRGRRWASNDSLVWRYDVCSACVMDSVEWGGLRSIWAQVAERDVGNLARRADTDTLCFCLLVERTQASRANQGR</sequence>
<proteinExistence type="predicted"/>
<comment type="caution">
    <text evidence="2">The sequence shown here is derived from an EMBL/GenBank/DDBJ whole genome shotgun (WGS) entry which is preliminary data.</text>
</comment>
<organism evidence="2 3">
    <name type="scientific">Sporothrix schenckii 1099-18</name>
    <dbReference type="NCBI Taxonomy" id="1397361"/>
    <lineage>
        <taxon>Eukaryota</taxon>
        <taxon>Fungi</taxon>
        <taxon>Dikarya</taxon>
        <taxon>Ascomycota</taxon>
        <taxon>Pezizomycotina</taxon>
        <taxon>Sordariomycetes</taxon>
        <taxon>Sordariomycetidae</taxon>
        <taxon>Ophiostomatales</taxon>
        <taxon>Ophiostomataceae</taxon>
        <taxon>Sporothrix</taxon>
    </lineage>
</organism>
<evidence type="ECO:0000313" key="2">
    <source>
        <dbReference type="EMBL" id="KJR81099.1"/>
    </source>
</evidence>
<dbReference type="VEuPathDB" id="FungiDB:SPSK_05544"/>
<dbReference type="EMBL" id="AXCR01000012">
    <property type="protein sequence ID" value="KJR81099.1"/>
    <property type="molecule type" value="Genomic_DNA"/>
</dbReference>
<name>A0A0F2LW91_SPOSC</name>
<accession>A0A0F2LW91</accession>
<dbReference type="KEGG" id="ssck:SPSK_05544"/>
<dbReference type="RefSeq" id="XP_016583775.1">
    <property type="nucleotide sequence ID" value="XM_016732287.1"/>
</dbReference>
<reference evidence="2 3" key="1">
    <citation type="journal article" date="2014" name="BMC Genomics">
        <title>Comparative genomics of the major fungal agents of human and animal Sporotrichosis: Sporothrix schenckii and Sporothrix brasiliensis.</title>
        <authorList>
            <person name="Teixeira M.M."/>
            <person name="de Almeida L.G."/>
            <person name="Kubitschek-Barreira P."/>
            <person name="Alves F.L."/>
            <person name="Kioshima E.S."/>
            <person name="Abadio A.K."/>
            <person name="Fernandes L."/>
            <person name="Derengowski L.S."/>
            <person name="Ferreira K.S."/>
            <person name="Souza R.C."/>
            <person name="Ruiz J.C."/>
            <person name="de Andrade N.C."/>
            <person name="Paes H.C."/>
            <person name="Nicola A.M."/>
            <person name="Albuquerque P."/>
            <person name="Gerber A.L."/>
            <person name="Martins V.P."/>
            <person name="Peconick L.D."/>
            <person name="Neto A.V."/>
            <person name="Chaucanez C.B."/>
            <person name="Silva P.A."/>
            <person name="Cunha O.L."/>
            <person name="de Oliveira F.F."/>
            <person name="dos Santos T.C."/>
            <person name="Barros A.L."/>
            <person name="Soares M.A."/>
            <person name="de Oliveira L.M."/>
            <person name="Marini M.M."/>
            <person name="Villalobos-Duno H."/>
            <person name="Cunha M.M."/>
            <person name="de Hoog S."/>
            <person name="da Silveira J.F."/>
            <person name="Henrissat B."/>
            <person name="Nino-Vega G.A."/>
            <person name="Cisalpino P.S."/>
            <person name="Mora-Montes H.M."/>
            <person name="Almeida S.R."/>
            <person name="Stajich J.E."/>
            <person name="Lopes-Bezerra L.M."/>
            <person name="Vasconcelos A.T."/>
            <person name="Felipe M.S."/>
        </authorList>
    </citation>
    <scope>NUCLEOTIDE SEQUENCE [LARGE SCALE GENOMIC DNA]</scope>
    <source>
        <strain evidence="2 3">1099-18</strain>
    </source>
</reference>
<dbReference type="Proteomes" id="UP000033710">
    <property type="component" value="Unassembled WGS sequence"/>
</dbReference>
<dbReference type="GeneID" id="27667564"/>
<gene>
    <name evidence="2" type="ORF">SPSK_05544</name>
</gene>
<feature type="compositionally biased region" description="Basic and acidic residues" evidence="1">
    <location>
        <begin position="1"/>
        <end position="21"/>
    </location>
</feature>
<reference evidence="2 3" key="2">
    <citation type="journal article" date="2015" name="Eukaryot. Cell">
        <title>Asexual propagation of a virulent clone complex in a human and feline outbreak of sporotrichosis.</title>
        <authorList>
            <person name="Teixeira Mde M."/>
            <person name="Rodrigues A.M."/>
            <person name="Tsui C.K."/>
            <person name="de Almeida L.G."/>
            <person name="Van Diepeningen A.D."/>
            <person name="van den Ende B.G."/>
            <person name="Fernandes G.F."/>
            <person name="Kano R."/>
            <person name="Hamelin R.C."/>
            <person name="Lopes-Bezerra L.M."/>
            <person name="Vasconcelos A.T."/>
            <person name="de Hoog S."/>
            <person name="de Camargo Z.P."/>
            <person name="Felipe M.S."/>
        </authorList>
    </citation>
    <scope>NUCLEOTIDE SEQUENCE [LARGE SCALE GENOMIC DNA]</scope>
    <source>
        <strain evidence="2 3">1099-18</strain>
    </source>
</reference>
<feature type="compositionally biased region" description="Basic and acidic residues" evidence="1">
    <location>
        <begin position="29"/>
        <end position="60"/>
    </location>
</feature>
<feature type="region of interest" description="Disordered" evidence="1">
    <location>
        <begin position="1"/>
        <end position="66"/>
    </location>
</feature>
<evidence type="ECO:0000256" key="1">
    <source>
        <dbReference type="SAM" id="MobiDB-lite"/>
    </source>
</evidence>
<protein>
    <submittedName>
        <fullName evidence="2">Uncharacterized protein</fullName>
    </submittedName>
</protein>
<dbReference type="AlphaFoldDB" id="A0A0F2LW91"/>
<evidence type="ECO:0000313" key="3">
    <source>
        <dbReference type="Proteomes" id="UP000033710"/>
    </source>
</evidence>